<dbReference type="CDD" id="cd12912">
    <property type="entry name" value="PDC2_MCP_like"/>
    <property type="match status" value="1"/>
</dbReference>
<keyword evidence="8" id="KW-0067">ATP-binding</keyword>
<evidence type="ECO:0000256" key="5">
    <source>
        <dbReference type="ARBA" id="ARBA00022692"/>
    </source>
</evidence>
<dbReference type="Pfam" id="PF06580">
    <property type="entry name" value="His_kinase"/>
    <property type="match status" value="1"/>
</dbReference>
<evidence type="ECO:0000259" key="13">
    <source>
        <dbReference type="PROSITE" id="PS50885"/>
    </source>
</evidence>
<dbReference type="PANTHER" id="PTHR34220">
    <property type="entry name" value="SENSOR HISTIDINE KINASE YPDA"/>
    <property type="match status" value="1"/>
</dbReference>
<dbReference type="PANTHER" id="PTHR34220:SF11">
    <property type="entry name" value="SENSOR PROTEIN KINASE HPTS"/>
    <property type="match status" value="1"/>
</dbReference>
<dbReference type="Proteomes" id="UP001597362">
    <property type="component" value="Unassembled WGS sequence"/>
</dbReference>
<keyword evidence="5 12" id="KW-0812">Transmembrane</keyword>
<dbReference type="Pfam" id="PF02518">
    <property type="entry name" value="HATPase_c"/>
    <property type="match status" value="1"/>
</dbReference>
<evidence type="ECO:0000256" key="10">
    <source>
        <dbReference type="ARBA" id="ARBA00023012"/>
    </source>
</evidence>
<keyword evidence="4 14" id="KW-0808">Transferase</keyword>
<feature type="domain" description="HAMP" evidence="13">
    <location>
        <begin position="311"/>
        <end position="363"/>
    </location>
</feature>
<dbReference type="Gene3D" id="3.30.450.20">
    <property type="entry name" value="PAS domain"/>
    <property type="match status" value="1"/>
</dbReference>
<proteinExistence type="predicted"/>
<evidence type="ECO:0000256" key="6">
    <source>
        <dbReference type="ARBA" id="ARBA00022741"/>
    </source>
</evidence>
<evidence type="ECO:0000256" key="3">
    <source>
        <dbReference type="ARBA" id="ARBA00022553"/>
    </source>
</evidence>
<dbReference type="SUPFAM" id="SSF103190">
    <property type="entry name" value="Sensory domain-like"/>
    <property type="match status" value="1"/>
</dbReference>
<dbReference type="InterPro" id="IPR010559">
    <property type="entry name" value="Sig_transdc_His_kin_internal"/>
</dbReference>
<dbReference type="InterPro" id="IPR029151">
    <property type="entry name" value="Sensor-like_sf"/>
</dbReference>
<dbReference type="Pfam" id="PF02743">
    <property type="entry name" value="dCache_1"/>
    <property type="match status" value="1"/>
</dbReference>
<dbReference type="InterPro" id="IPR003594">
    <property type="entry name" value="HATPase_dom"/>
</dbReference>
<accession>A0ABW4YRD7</accession>
<evidence type="ECO:0000313" key="14">
    <source>
        <dbReference type="EMBL" id="MFD2118108.1"/>
    </source>
</evidence>
<dbReference type="EMBL" id="JBHUHO010000049">
    <property type="protein sequence ID" value="MFD2118108.1"/>
    <property type="molecule type" value="Genomic_DNA"/>
</dbReference>
<dbReference type="PROSITE" id="PS50885">
    <property type="entry name" value="HAMP"/>
    <property type="match status" value="1"/>
</dbReference>
<keyword evidence="6" id="KW-0547">Nucleotide-binding</keyword>
<protein>
    <submittedName>
        <fullName evidence="14">Sensor histidine kinase</fullName>
        <ecNumber evidence="14">2.7.13.3</ecNumber>
    </submittedName>
</protein>
<dbReference type="InterPro" id="IPR033479">
    <property type="entry name" value="dCache_1"/>
</dbReference>
<keyword evidence="15" id="KW-1185">Reference proteome</keyword>
<dbReference type="GO" id="GO:0004673">
    <property type="term" value="F:protein histidine kinase activity"/>
    <property type="evidence" value="ECO:0007669"/>
    <property type="project" value="UniProtKB-EC"/>
</dbReference>
<keyword evidence="10" id="KW-0902">Two-component regulatory system</keyword>
<dbReference type="EC" id="2.7.13.3" evidence="14"/>
<keyword evidence="11 12" id="KW-0472">Membrane</keyword>
<name>A0ABW4YRD7_9BACL</name>
<feature type="transmembrane region" description="Helical" evidence="12">
    <location>
        <begin position="12"/>
        <end position="31"/>
    </location>
</feature>
<dbReference type="InterPro" id="IPR036890">
    <property type="entry name" value="HATPase_C_sf"/>
</dbReference>
<evidence type="ECO:0000256" key="9">
    <source>
        <dbReference type="ARBA" id="ARBA00022989"/>
    </source>
</evidence>
<keyword evidence="3" id="KW-0597">Phosphoprotein</keyword>
<keyword evidence="7 14" id="KW-0418">Kinase</keyword>
<gene>
    <name evidence="14" type="ORF">ACFSJH_20615</name>
</gene>
<dbReference type="InterPro" id="IPR050640">
    <property type="entry name" value="Bact_2-comp_sensor_kinase"/>
</dbReference>
<keyword evidence="2" id="KW-1003">Cell membrane</keyword>
<dbReference type="SUPFAM" id="SSF55874">
    <property type="entry name" value="ATPase domain of HSP90 chaperone/DNA topoisomerase II/histidine kinase"/>
    <property type="match status" value="1"/>
</dbReference>
<evidence type="ECO:0000256" key="1">
    <source>
        <dbReference type="ARBA" id="ARBA00004651"/>
    </source>
</evidence>
<reference evidence="15" key="1">
    <citation type="journal article" date="2019" name="Int. J. Syst. Evol. Microbiol.">
        <title>The Global Catalogue of Microorganisms (GCM) 10K type strain sequencing project: providing services to taxonomists for standard genome sequencing and annotation.</title>
        <authorList>
            <consortium name="The Broad Institute Genomics Platform"/>
            <consortium name="The Broad Institute Genome Sequencing Center for Infectious Disease"/>
            <person name="Wu L."/>
            <person name="Ma J."/>
        </authorList>
    </citation>
    <scope>NUCLEOTIDE SEQUENCE [LARGE SCALE GENOMIC DNA]</scope>
    <source>
        <strain evidence="15">GH52</strain>
    </source>
</reference>
<evidence type="ECO:0000256" key="8">
    <source>
        <dbReference type="ARBA" id="ARBA00022840"/>
    </source>
</evidence>
<dbReference type="RefSeq" id="WP_377775693.1">
    <property type="nucleotide sequence ID" value="NZ_JBHUHO010000049.1"/>
</dbReference>
<dbReference type="Gene3D" id="6.10.340.10">
    <property type="match status" value="1"/>
</dbReference>
<dbReference type="InterPro" id="IPR003660">
    <property type="entry name" value="HAMP_dom"/>
</dbReference>
<keyword evidence="9 12" id="KW-1133">Transmembrane helix</keyword>
<dbReference type="Gene3D" id="3.30.565.10">
    <property type="entry name" value="Histidine kinase-like ATPase, C-terminal domain"/>
    <property type="match status" value="1"/>
</dbReference>
<evidence type="ECO:0000256" key="2">
    <source>
        <dbReference type="ARBA" id="ARBA00022475"/>
    </source>
</evidence>
<evidence type="ECO:0000313" key="15">
    <source>
        <dbReference type="Proteomes" id="UP001597362"/>
    </source>
</evidence>
<comment type="subcellular location">
    <subcellularLocation>
        <location evidence="1">Cell membrane</location>
        <topology evidence="1">Multi-pass membrane protein</topology>
    </subcellularLocation>
</comment>
<evidence type="ECO:0000256" key="4">
    <source>
        <dbReference type="ARBA" id="ARBA00022679"/>
    </source>
</evidence>
<sequence length="606" mass="69476">MRRRSLTKKIFVYFAFLIAVTLVVSSTAIYIKSSQQLDKRHEELLGQIVKNAVNHTDMYLKKFERTTLSFMTSPLLKQFLEWDTSSNTYQYSNLVKELKTNLLRPIMFSNPEVKVMYVVDYDGKVVSDQSVVGSYDNIIWNNLAYLEQNAHRDGKLTVLDYGIMSNSLSLARKVAVRQTSGDYKAIIGLELDVNELQSLWKGIQLGEQGYFMIFNNRGRIIYHPDNRKIGKQLDGELYTALITSKTPITYEQNKKKQVYYTEHSTVSGWTVAASMPLKEMRKPVTSIQKTTLVVGGFSLLIALFIAYRFGRSIVKPITLLEGAMSRTEQGVWTKVPLLGAGDERDRIIRRYNIMVMRLEELVERVYKSELENRELLLKRKTAEFQALQLQINPHFLYNTLETVVSYAIIQDSKEIREIIKSLSYMLRYALRTDLEKITVANELKHVLHYMTIMNYRFEQPMEIEVEVPTDHLLMKMVTLTLQPLVENAFQHAFPDGLEEHHSIKIITNIEGDLFVVKVVDNGVGIEITKLCKIKQMLLDGIKTENLLEEQAAFKESTSIGLLNVHNRIQIVFGMQYGLDLESKVGEGTIVSLYMPSGIGSNKNISI</sequence>
<evidence type="ECO:0000256" key="12">
    <source>
        <dbReference type="SAM" id="Phobius"/>
    </source>
</evidence>
<comment type="caution">
    <text evidence="14">The sequence shown here is derived from an EMBL/GenBank/DDBJ whole genome shotgun (WGS) entry which is preliminary data.</text>
</comment>
<organism evidence="14 15">
    <name type="scientific">Paenibacillus yanchengensis</name>
    <dbReference type="NCBI Taxonomy" id="2035833"/>
    <lineage>
        <taxon>Bacteria</taxon>
        <taxon>Bacillati</taxon>
        <taxon>Bacillota</taxon>
        <taxon>Bacilli</taxon>
        <taxon>Bacillales</taxon>
        <taxon>Paenibacillaceae</taxon>
        <taxon>Paenibacillus</taxon>
    </lineage>
</organism>
<evidence type="ECO:0000256" key="7">
    <source>
        <dbReference type="ARBA" id="ARBA00022777"/>
    </source>
</evidence>
<dbReference type="SMART" id="SM00304">
    <property type="entry name" value="HAMP"/>
    <property type="match status" value="1"/>
</dbReference>
<evidence type="ECO:0000256" key="11">
    <source>
        <dbReference type="ARBA" id="ARBA00023136"/>
    </source>
</evidence>